<dbReference type="RefSeq" id="WP_058353283.1">
    <property type="nucleotide sequence ID" value="NZ_CABMMD010000170.1"/>
</dbReference>
<evidence type="ECO:0000256" key="3">
    <source>
        <dbReference type="ARBA" id="ARBA00023143"/>
    </source>
</evidence>
<comment type="caution">
    <text evidence="8">The sequence shown here is derived from an EMBL/GenBank/DDBJ whole genome shotgun (WGS) entry which is preliminary data.</text>
</comment>
<keyword evidence="3 4" id="KW-0975">Bacterial flagellum</keyword>
<dbReference type="GO" id="GO:0009288">
    <property type="term" value="C:bacterial-type flagellum"/>
    <property type="evidence" value="ECO:0007669"/>
    <property type="project" value="UniProtKB-SubCell"/>
</dbReference>
<keyword evidence="9" id="KW-1185">Reference proteome</keyword>
<evidence type="ECO:0000259" key="6">
    <source>
        <dbReference type="Pfam" id="PF00669"/>
    </source>
</evidence>
<dbReference type="EMBL" id="LNAM01000170">
    <property type="protein sequence ID" value="KSV58490.1"/>
    <property type="molecule type" value="Genomic_DNA"/>
</dbReference>
<evidence type="ECO:0000256" key="5">
    <source>
        <dbReference type="SAM" id="Coils"/>
    </source>
</evidence>
<gene>
    <name evidence="8" type="ORF">ASU35_12775</name>
</gene>
<dbReference type="OrthoDB" id="9796789at2"/>
<comment type="function">
    <text evidence="4">Flagellin is the subunit protein which polymerizes to form the filaments of bacterial flagella.</text>
</comment>
<dbReference type="AlphaFoldDB" id="A0A0V8QDD9"/>
<keyword evidence="5" id="KW-0175">Coiled coil</keyword>
<dbReference type="Pfam" id="PF00700">
    <property type="entry name" value="Flagellin_C"/>
    <property type="match status" value="1"/>
</dbReference>
<dbReference type="PRINTS" id="PR00207">
    <property type="entry name" value="FLAGELLIN"/>
</dbReference>
<dbReference type="InterPro" id="IPR001492">
    <property type="entry name" value="Flagellin"/>
</dbReference>
<evidence type="ECO:0000313" key="8">
    <source>
        <dbReference type="EMBL" id="KSV58490.1"/>
    </source>
</evidence>
<proteinExistence type="inferred from homology"/>
<keyword evidence="4" id="KW-0964">Secreted</keyword>
<comment type="similarity">
    <text evidence="1 4">Belongs to the bacterial flagellin family.</text>
</comment>
<accession>A0A0V8QDD9</accession>
<dbReference type="GO" id="GO:0005198">
    <property type="term" value="F:structural molecule activity"/>
    <property type="evidence" value="ECO:0007669"/>
    <property type="project" value="UniProtKB-UniRule"/>
</dbReference>
<dbReference type="PANTHER" id="PTHR42792:SF2">
    <property type="entry name" value="FLAGELLIN"/>
    <property type="match status" value="1"/>
</dbReference>
<organism evidence="8 9">
    <name type="scientific">Acetivibrio ethanolgignens</name>
    <dbReference type="NCBI Taxonomy" id="290052"/>
    <lineage>
        <taxon>Bacteria</taxon>
        <taxon>Bacillati</taxon>
        <taxon>Bacillota</taxon>
        <taxon>Clostridia</taxon>
        <taxon>Eubacteriales</taxon>
        <taxon>Oscillospiraceae</taxon>
        <taxon>Acetivibrio</taxon>
    </lineage>
</organism>
<evidence type="ECO:0000256" key="4">
    <source>
        <dbReference type="RuleBase" id="RU362073"/>
    </source>
</evidence>
<comment type="subcellular location">
    <subcellularLocation>
        <location evidence="4">Secreted</location>
    </subcellularLocation>
    <subcellularLocation>
        <location evidence="4">Bacterial flagellum</location>
    </subcellularLocation>
</comment>
<feature type="coiled-coil region" evidence="5">
    <location>
        <begin position="204"/>
        <end position="245"/>
    </location>
</feature>
<dbReference type="GO" id="GO:0005576">
    <property type="term" value="C:extracellular region"/>
    <property type="evidence" value="ECO:0007669"/>
    <property type="project" value="UniProtKB-SubCell"/>
</dbReference>
<evidence type="ECO:0000313" key="9">
    <source>
        <dbReference type="Proteomes" id="UP000054874"/>
    </source>
</evidence>
<evidence type="ECO:0000256" key="1">
    <source>
        <dbReference type="ARBA" id="ARBA00005709"/>
    </source>
</evidence>
<evidence type="ECO:0000256" key="2">
    <source>
        <dbReference type="ARBA" id="ARBA00020110"/>
    </source>
</evidence>
<dbReference type="Pfam" id="PF00669">
    <property type="entry name" value="Flagellin_N"/>
    <property type="match status" value="1"/>
</dbReference>
<dbReference type="Proteomes" id="UP000054874">
    <property type="component" value="Unassembled WGS sequence"/>
</dbReference>
<feature type="domain" description="Flagellin N-terminal" evidence="6">
    <location>
        <begin position="6"/>
        <end position="126"/>
    </location>
</feature>
<dbReference type="InterPro" id="IPR046358">
    <property type="entry name" value="Flagellin_C"/>
</dbReference>
<reference evidence="8 9" key="1">
    <citation type="submission" date="2015-11" db="EMBL/GenBank/DDBJ databases">
        <title>Butyribacter intestini gen. nov., sp. nov., a butyric acid-producing bacterium of the family Lachnospiraceae isolated from the human faeces.</title>
        <authorList>
            <person name="Zou Y."/>
            <person name="Xue W."/>
            <person name="Luo G."/>
            <person name="Lv M."/>
        </authorList>
    </citation>
    <scope>NUCLEOTIDE SEQUENCE [LARGE SCALE GENOMIC DNA]</scope>
    <source>
        <strain evidence="8 9">ACET-33324</strain>
    </source>
</reference>
<protein>
    <recommendedName>
        <fullName evidence="2 4">Flagellin</fullName>
    </recommendedName>
</protein>
<sequence length="254" mass="27397">MAVSGINNQVAASYEKLSSMKQINKAADNAAGLAIVNKMESQTNGYDVGTKNTQTGQDLLKTADGALESITNSLQKIREISVQAYNAVYAPEDKAALQNEVQSLKDGIQEVARNTEFNTLKLLDGSMADLNLAMNPDGTGMEIQMANATLDTLGIEDYDVTGNFDISKIDAALEKVTSARASLGAGSNAMDSAINYNQLASQNLTAASSRIEALDVEKEVAKQKKNEILQQYQLFTQQAKQEEEKKKAGLLNFM</sequence>
<dbReference type="SUPFAM" id="SSF64518">
    <property type="entry name" value="Phase 1 flagellin"/>
    <property type="match status" value="1"/>
</dbReference>
<dbReference type="STRING" id="290052.ASU35_12775"/>
<evidence type="ECO:0000259" key="7">
    <source>
        <dbReference type="Pfam" id="PF00700"/>
    </source>
</evidence>
<feature type="domain" description="Flagellin C-terminal" evidence="7">
    <location>
        <begin position="166"/>
        <end position="232"/>
    </location>
</feature>
<name>A0A0V8QDD9_9FIRM</name>
<dbReference type="InterPro" id="IPR001029">
    <property type="entry name" value="Flagellin_N"/>
</dbReference>
<dbReference type="PANTHER" id="PTHR42792">
    <property type="entry name" value="FLAGELLIN"/>
    <property type="match status" value="1"/>
</dbReference>
<dbReference type="Gene3D" id="1.20.1330.10">
    <property type="entry name" value="f41 fragment of flagellin, N-terminal domain"/>
    <property type="match status" value="1"/>
</dbReference>